<name>A0ABP8NSD8_9NOCA</name>
<evidence type="ECO:0000313" key="1">
    <source>
        <dbReference type="EMBL" id="GAA4471772.1"/>
    </source>
</evidence>
<proteinExistence type="predicted"/>
<accession>A0ABP8NSD8</accession>
<sequence length="205" mass="22254">MCGVGGQLLEAIAEGDRWSMARRTTGRFLAQLLAAGEAGDSHPCPRLRDAPRLSMSEHPLAVVDDDVAVVIGTVTAPTERDPIPFVAVLIASDADPRWWRVAALDTTAEIDWDIRVAVVRGEYTEAADTAIIAQYGPLDPKAAAIDWNDPTAVLRSHANGAYTVADALAELAMVDRSAWPWLADEGVTLCGWHLRARHPELVRER</sequence>
<protein>
    <submittedName>
        <fullName evidence="1">Uncharacterized protein</fullName>
    </submittedName>
</protein>
<dbReference type="Proteomes" id="UP001501183">
    <property type="component" value="Unassembled WGS sequence"/>
</dbReference>
<evidence type="ECO:0000313" key="2">
    <source>
        <dbReference type="Proteomes" id="UP001501183"/>
    </source>
</evidence>
<dbReference type="EMBL" id="BAABFB010000010">
    <property type="protein sequence ID" value="GAA4471772.1"/>
    <property type="molecule type" value="Genomic_DNA"/>
</dbReference>
<organism evidence="1 2">
    <name type="scientific">Rhodococcus olei</name>
    <dbReference type="NCBI Taxonomy" id="2161675"/>
    <lineage>
        <taxon>Bacteria</taxon>
        <taxon>Bacillati</taxon>
        <taxon>Actinomycetota</taxon>
        <taxon>Actinomycetes</taxon>
        <taxon>Mycobacteriales</taxon>
        <taxon>Nocardiaceae</taxon>
        <taxon>Rhodococcus</taxon>
    </lineage>
</organism>
<gene>
    <name evidence="1" type="ORF">GCM10023094_03000</name>
</gene>
<keyword evidence="2" id="KW-1185">Reference proteome</keyword>
<reference evidence="2" key="1">
    <citation type="journal article" date="2019" name="Int. J. Syst. Evol. Microbiol.">
        <title>The Global Catalogue of Microorganisms (GCM) 10K type strain sequencing project: providing services to taxonomists for standard genome sequencing and annotation.</title>
        <authorList>
            <consortium name="The Broad Institute Genomics Platform"/>
            <consortium name="The Broad Institute Genome Sequencing Center for Infectious Disease"/>
            <person name="Wu L."/>
            <person name="Ma J."/>
        </authorList>
    </citation>
    <scope>NUCLEOTIDE SEQUENCE [LARGE SCALE GENOMIC DNA]</scope>
    <source>
        <strain evidence="2">JCM 32206</strain>
    </source>
</reference>
<comment type="caution">
    <text evidence="1">The sequence shown here is derived from an EMBL/GenBank/DDBJ whole genome shotgun (WGS) entry which is preliminary data.</text>
</comment>